<dbReference type="EMBL" id="BSYR01000046">
    <property type="protein sequence ID" value="GMJ06957.1"/>
    <property type="molecule type" value="Genomic_DNA"/>
</dbReference>
<name>A0A9W7MNG1_HIBTR</name>
<comment type="caution">
    <text evidence="3">The sequence shown here is derived from an EMBL/GenBank/DDBJ whole genome shotgun (WGS) entry which is preliminary data.</text>
</comment>
<accession>A0A9W7MNG1</accession>
<dbReference type="PANTHER" id="PTHR46327:SF5">
    <property type="entry name" value="MYB_SANT-LIKE DNA-BINDING DOMAIN-CONTAINING PROTEIN"/>
    <property type="match status" value="1"/>
</dbReference>
<proteinExistence type="predicted"/>
<dbReference type="InterPro" id="IPR044822">
    <property type="entry name" value="Myb_DNA-bind_4"/>
</dbReference>
<dbReference type="Gene3D" id="1.10.10.60">
    <property type="entry name" value="Homeodomain-like"/>
    <property type="match status" value="1"/>
</dbReference>
<sequence length="451" mass="51289">MEGRPAAGGDMPQGWVDGCLDLQESVQLQYKQKPHTSQRSAFALAVNDRRESVVIEDDVSNCAEQRELEHNESGKSEDQSPWQRMKWTGKSVKLLITILSYIGEDPSTDCAASQTKMSSLLRKQGKWRCVSKVMADRGYHVSPQQCEDKFNNLNKTYRRLNDLLGRGTSCKVVENPKLLDIINISEKGKEDARKLLTSKHLFFEEMCSYHNGNRLYLPHDPDLLRSLLLILKKEDDYKLLESSQPVLDGTDQKAGALAEVDRTKDNGATSGLPEFSVKWLDLINENDIPGFVNTSKPADSNRTLNAQGDTTECNGENSEFSAVSAMWLKRTNENEVADHGNPLKVSDLNQISDAQPLHNATHQNLTCHEDSELDGSQMQWMAHRASQLEKKKLQLKLKVLNLEKQRLKWKRRSLKQDLKLDKMRLENKCLKLVNECIAMQLKQKRTDLERV</sequence>
<feature type="domain" description="Myb/SANT-like DNA-binding" evidence="2">
    <location>
        <begin position="84"/>
        <end position="174"/>
    </location>
</feature>
<keyword evidence="1" id="KW-0175">Coiled coil</keyword>
<dbReference type="AlphaFoldDB" id="A0A9W7MNG1"/>
<protein>
    <recommendedName>
        <fullName evidence="2">Myb/SANT-like DNA-binding domain-containing protein</fullName>
    </recommendedName>
</protein>
<evidence type="ECO:0000256" key="1">
    <source>
        <dbReference type="SAM" id="Coils"/>
    </source>
</evidence>
<evidence type="ECO:0000313" key="3">
    <source>
        <dbReference type="EMBL" id="GMJ06957.1"/>
    </source>
</evidence>
<dbReference type="Pfam" id="PF13837">
    <property type="entry name" value="Myb_DNA-bind_4"/>
    <property type="match status" value="1"/>
</dbReference>
<dbReference type="PANTHER" id="PTHR46327">
    <property type="entry name" value="F16F4.11 PROTEIN-RELATED"/>
    <property type="match status" value="1"/>
</dbReference>
<gene>
    <name evidence="3" type="ORF">HRI_004364900</name>
</gene>
<evidence type="ECO:0000313" key="4">
    <source>
        <dbReference type="Proteomes" id="UP001165190"/>
    </source>
</evidence>
<keyword evidence="4" id="KW-1185">Reference proteome</keyword>
<feature type="coiled-coil region" evidence="1">
    <location>
        <begin position="383"/>
        <end position="435"/>
    </location>
</feature>
<dbReference type="OrthoDB" id="641566at2759"/>
<organism evidence="3 4">
    <name type="scientific">Hibiscus trionum</name>
    <name type="common">Flower of an hour</name>
    <dbReference type="NCBI Taxonomy" id="183268"/>
    <lineage>
        <taxon>Eukaryota</taxon>
        <taxon>Viridiplantae</taxon>
        <taxon>Streptophyta</taxon>
        <taxon>Embryophyta</taxon>
        <taxon>Tracheophyta</taxon>
        <taxon>Spermatophyta</taxon>
        <taxon>Magnoliopsida</taxon>
        <taxon>eudicotyledons</taxon>
        <taxon>Gunneridae</taxon>
        <taxon>Pentapetalae</taxon>
        <taxon>rosids</taxon>
        <taxon>malvids</taxon>
        <taxon>Malvales</taxon>
        <taxon>Malvaceae</taxon>
        <taxon>Malvoideae</taxon>
        <taxon>Hibiscus</taxon>
    </lineage>
</organism>
<reference evidence="3" key="1">
    <citation type="submission" date="2023-05" db="EMBL/GenBank/DDBJ databases">
        <title>Genome and transcriptome analyses reveal genes involved in the formation of fine ridges on petal epidermal cells in Hibiscus trionum.</title>
        <authorList>
            <person name="Koshimizu S."/>
            <person name="Masuda S."/>
            <person name="Ishii T."/>
            <person name="Shirasu K."/>
            <person name="Hoshino A."/>
            <person name="Arita M."/>
        </authorList>
    </citation>
    <scope>NUCLEOTIDE SEQUENCE</scope>
    <source>
        <strain evidence="3">Hamamatsu line</strain>
    </source>
</reference>
<evidence type="ECO:0000259" key="2">
    <source>
        <dbReference type="Pfam" id="PF13837"/>
    </source>
</evidence>
<dbReference type="Proteomes" id="UP001165190">
    <property type="component" value="Unassembled WGS sequence"/>
</dbReference>